<organism evidence="3 4">
    <name type="scientific">Testicularia cyperi</name>
    <dbReference type="NCBI Taxonomy" id="1882483"/>
    <lineage>
        <taxon>Eukaryota</taxon>
        <taxon>Fungi</taxon>
        <taxon>Dikarya</taxon>
        <taxon>Basidiomycota</taxon>
        <taxon>Ustilaginomycotina</taxon>
        <taxon>Ustilaginomycetes</taxon>
        <taxon>Ustilaginales</taxon>
        <taxon>Anthracoideaceae</taxon>
        <taxon>Testicularia</taxon>
    </lineage>
</organism>
<evidence type="ECO:0000259" key="2">
    <source>
        <dbReference type="Pfam" id="PF07859"/>
    </source>
</evidence>
<sequence length="314" mass="35530">MRTYTFQYSTREVPILLDVHLPDASSQGRLPIFVWWHGGGLIQGSRQSIAPHLRRAVDKYGIAVISTDYRLAPQVRVADIQQDMDDCLAYVHERLAADLGKAGEEAKLDTDRIVLSGSSAGGWQSLMLGLGMCPQTKPEYFEKLKGIAAIYPITTMDHPFFLEKQTPFGGKINDDPELFKEYRDSRTPVVSNTSTIAQRNRFYVHAQQDALFPSLLFSDEQRAQGWLQKTDVARFVRDSSSEQRKCFPPVYMIHGDMDTAVDVDQARIVNQALKEVGASVVYDEVPGKEHLWDQHEPDEDLAPLWNFAMQRLQA</sequence>
<proteinExistence type="predicted"/>
<dbReference type="Gene3D" id="3.40.50.1820">
    <property type="entry name" value="alpha/beta hydrolase"/>
    <property type="match status" value="1"/>
</dbReference>
<keyword evidence="1 3" id="KW-0378">Hydrolase</keyword>
<dbReference type="InterPro" id="IPR029058">
    <property type="entry name" value="AB_hydrolase_fold"/>
</dbReference>
<dbReference type="InterPro" id="IPR013094">
    <property type="entry name" value="AB_hydrolase_3"/>
</dbReference>
<dbReference type="PANTHER" id="PTHR48081">
    <property type="entry name" value="AB HYDROLASE SUPERFAMILY PROTEIN C4A8.06C"/>
    <property type="match status" value="1"/>
</dbReference>
<evidence type="ECO:0000256" key="1">
    <source>
        <dbReference type="ARBA" id="ARBA00022801"/>
    </source>
</evidence>
<reference evidence="3 4" key="1">
    <citation type="journal article" date="2018" name="Mol. Biol. Evol.">
        <title>Broad Genomic Sampling Reveals a Smut Pathogenic Ancestry of the Fungal Clade Ustilaginomycotina.</title>
        <authorList>
            <person name="Kijpornyongpan T."/>
            <person name="Mondo S.J."/>
            <person name="Barry K."/>
            <person name="Sandor L."/>
            <person name="Lee J."/>
            <person name="Lipzen A."/>
            <person name="Pangilinan J."/>
            <person name="LaButti K."/>
            <person name="Hainaut M."/>
            <person name="Henrissat B."/>
            <person name="Grigoriev I.V."/>
            <person name="Spatafora J.W."/>
            <person name="Aime M.C."/>
        </authorList>
    </citation>
    <scope>NUCLEOTIDE SEQUENCE [LARGE SCALE GENOMIC DNA]</scope>
    <source>
        <strain evidence="3 4">MCA 3645</strain>
    </source>
</reference>
<dbReference type="InterPro" id="IPR050300">
    <property type="entry name" value="GDXG_lipolytic_enzyme"/>
</dbReference>
<evidence type="ECO:0000313" key="4">
    <source>
        <dbReference type="Proteomes" id="UP000246740"/>
    </source>
</evidence>
<dbReference type="SUPFAM" id="SSF53474">
    <property type="entry name" value="alpha/beta-Hydrolases"/>
    <property type="match status" value="1"/>
</dbReference>
<dbReference type="InParanoid" id="A0A317XHU1"/>
<protein>
    <submittedName>
        <fullName evidence="3">Alpha/beta-hydrolase</fullName>
    </submittedName>
</protein>
<feature type="domain" description="Alpha/beta hydrolase fold-3" evidence="2">
    <location>
        <begin position="34"/>
        <end position="292"/>
    </location>
</feature>
<dbReference type="PANTHER" id="PTHR48081:SF3">
    <property type="entry name" value="ALPHA_BETA HYDROLASE FOLD-3 DOMAIN-CONTAINING PROTEIN"/>
    <property type="match status" value="1"/>
</dbReference>
<dbReference type="Pfam" id="PF07859">
    <property type="entry name" value="Abhydrolase_3"/>
    <property type="match status" value="1"/>
</dbReference>
<dbReference type="OrthoDB" id="408631at2759"/>
<dbReference type="AlphaFoldDB" id="A0A317XHU1"/>
<gene>
    <name evidence="3" type="ORF">BCV70DRAFT_202678</name>
</gene>
<dbReference type="GO" id="GO:0016787">
    <property type="term" value="F:hydrolase activity"/>
    <property type="evidence" value="ECO:0007669"/>
    <property type="project" value="UniProtKB-KW"/>
</dbReference>
<evidence type="ECO:0000313" key="3">
    <source>
        <dbReference type="EMBL" id="PWY97621.1"/>
    </source>
</evidence>
<dbReference type="EMBL" id="KZ819204">
    <property type="protein sequence ID" value="PWY97621.1"/>
    <property type="molecule type" value="Genomic_DNA"/>
</dbReference>
<name>A0A317XHU1_9BASI</name>
<keyword evidence="4" id="KW-1185">Reference proteome</keyword>
<dbReference type="Proteomes" id="UP000246740">
    <property type="component" value="Unassembled WGS sequence"/>
</dbReference>
<accession>A0A317XHU1</accession>
<dbReference type="STRING" id="1882483.A0A317XHU1"/>